<feature type="compositionally biased region" description="Basic and acidic residues" evidence="1">
    <location>
        <begin position="647"/>
        <end position="659"/>
    </location>
</feature>
<proteinExistence type="predicted"/>
<sequence>MDNTSLPVNQLATELRKKPIPKGSIDAILGWLEEAIHIGDFEDILETDAINVFLSVFVLVSYNHTDTAIIQLAAWQRYIALNISHYLNLQFSHRQRNLVLDIVHEVEDELDEPDKSSAFEPLPKVSESGYMYKCQRWQQSLQENLLNTSEDSIMTFESKQRIVALTIQSMKKKSGLATTILKLSHPAYGYNHSQDPHHARLLRLHGFGLVLGDVLDRWTPKIWTSDAERLLSCNPVLKYNTSNNKQMIKGKDLFNAFIKHPLLIPHVANPAAVYFLCSEENFTAAWEQWLSWSLDAAGYKVYDVKVSDLYRNTMKYLNNIGGNTHNLAGIRTTWDPTILLIVEQTLLLRDLLKDLDAQPPQKRCVQRIDVTLNEKPEFISQWRGVGISKVPPEQQMKPQRGRNATRGVAQIVHPDKIGVHGLKRITADEEVLQRCGKQIFKLFRNNELCDFVWYNAFPDSTFVEMLQYSQSALGVQPVHRGSRFSFWTSGQMIPFGARQPSGGRRADHYTSYAGITAETYEGIIILFEQAKLSAMLMRTARAIHPGLVNKINEQSKACERVGYTAPQHCDEDCTPSLCAQFELQAEQKWSEFAFCAIQYGYYIETRRNMLWSFDSGLLHGTMLPSAKTVLRLRGGAASSEGTHVTTRRRDQQQAEHNQEVRRNYYLREGAWRNHQ</sequence>
<dbReference type="Proteomes" id="UP000772434">
    <property type="component" value="Unassembled WGS sequence"/>
</dbReference>
<comment type="caution">
    <text evidence="2">The sequence shown here is derived from an EMBL/GenBank/DDBJ whole genome shotgun (WGS) entry which is preliminary data.</text>
</comment>
<keyword evidence="3" id="KW-1185">Reference proteome</keyword>
<evidence type="ECO:0000256" key="1">
    <source>
        <dbReference type="SAM" id="MobiDB-lite"/>
    </source>
</evidence>
<evidence type="ECO:0000313" key="3">
    <source>
        <dbReference type="Proteomes" id="UP000772434"/>
    </source>
</evidence>
<accession>A0A9P5P1I7</accession>
<protein>
    <submittedName>
        <fullName evidence="2">Uncharacterized protein</fullName>
    </submittedName>
</protein>
<dbReference type="AlphaFoldDB" id="A0A9P5P1I7"/>
<organism evidence="2 3">
    <name type="scientific">Rhodocollybia butyracea</name>
    <dbReference type="NCBI Taxonomy" id="206335"/>
    <lineage>
        <taxon>Eukaryota</taxon>
        <taxon>Fungi</taxon>
        <taxon>Dikarya</taxon>
        <taxon>Basidiomycota</taxon>
        <taxon>Agaricomycotina</taxon>
        <taxon>Agaricomycetes</taxon>
        <taxon>Agaricomycetidae</taxon>
        <taxon>Agaricales</taxon>
        <taxon>Marasmiineae</taxon>
        <taxon>Omphalotaceae</taxon>
        <taxon>Rhodocollybia</taxon>
    </lineage>
</organism>
<dbReference type="EMBL" id="JADNRY010000830">
    <property type="protein sequence ID" value="KAF9026085.1"/>
    <property type="molecule type" value="Genomic_DNA"/>
</dbReference>
<reference evidence="2" key="1">
    <citation type="submission" date="2020-11" db="EMBL/GenBank/DDBJ databases">
        <authorList>
            <consortium name="DOE Joint Genome Institute"/>
            <person name="Ahrendt S."/>
            <person name="Riley R."/>
            <person name="Andreopoulos W."/>
            <person name="Labutti K."/>
            <person name="Pangilinan J."/>
            <person name="Ruiz-Duenas F.J."/>
            <person name="Barrasa J.M."/>
            <person name="Sanchez-Garcia M."/>
            <person name="Camarero S."/>
            <person name="Miyauchi S."/>
            <person name="Serrano A."/>
            <person name="Linde D."/>
            <person name="Babiker R."/>
            <person name="Drula E."/>
            <person name="Ayuso-Fernandez I."/>
            <person name="Pacheco R."/>
            <person name="Padilla G."/>
            <person name="Ferreira P."/>
            <person name="Barriuso J."/>
            <person name="Kellner H."/>
            <person name="Castanera R."/>
            <person name="Alfaro M."/>
            <person name="Ramirez L."/>
            <person name="Pisabarro A.G."/>
            <person name="Kuo A."/>
            <person name="Tritt A."/>
            <person name="Lipzen A."/>
            <person name="He G."/>
            <person name="Yan M."/>
            <person name="Ng V."/>
            <person name="Cullen D."/>
            <person name="Martin F."/>
            <person name="Rosso M.-N."/>
            <person name="Henrissat B."/>
            <person name="Hibbett D."/>
            <person name="Martinez A.T."/>
            <person name="Grigoriev I.V."/>
        </authorList>
    </citation>
    <scope>NUCLEOTIDE SEQUENCE</scope>
    <source>
        <strain evidence="2">AH 40177</strain>
    </source>
</reference>
<feature type="region of interest" description="Disordered" evidence="1">
    <location>
        <begin position="636"/>
        <end position="659"/>
    </location>
</feature>
<evidence type="ECO:0000313" key="2">
    <source>
        <dbReference type="EMBL" id="KAF9026085.1"/>
    </source>
</evidence>
<gene>
    <name evidence="2" type="ORF">BDP27DRAFT_1376340</name>
</gene>
<dbReference type="OrthoDB" id="3049390at2759"/>
<name>A0A9P5P1I7_9AGAR</name>